<evidence type="ECO:0000256" key="1">
    <source>
        <dbReference type="SAM" id="MobiDB-lite"/>
    </source>
</evidence>
<reference evidence="2" key="2">
    <citation type="submission" date="2023-05" db="EMBL/GenBank/DDBJ databases">
        <authorList>
            <consortium name="Lawrence Berkeley National Laboratory"/>
            <person name="Steindorff A."/>
            <person name="Hensen N."/>
            <person name="Bonometti L."/>
            <person name="Westerberg I."/>
            <person name="Brannstrom I.O."/>
            <person name="Guillou S."/>
            <person name="Cros-Aarteil S."/>
            <person name="Calhoun S."/>
            <person name="Haridas S."/>
            <person name="Kuo A."/>
            <person name="Mondo S."/>
            <person name="Pangilinan J."/>
            <person name="Riley R."/>
            <person name="Labutti K."/>
            <person name="Andreopoulos B."/>
            <person name="Lipzen A."/>
            <person name="Chen C."/>
            <person name="Yanf M."/>
            <person name="Daum C."/>
            <person name="Ng V."/>
            <person name="Clum A."/>
            <person name="Ohm R."/>
            <person name="Martin F."/>
            <person name="Silar P."/>
            <person name="Natvig D."/>
            <person name="Lalanne C."/>
            <person name="Gautier V."/>
            <person name="Ament-Velasquez S.L."/>
            <person name="Kruys A."/>
            <person name="Hutchinson M.I."/>
            <person name="Powell A.J."/>
            <person name="Barry K."/>
            <person name="Miller A.N."/>
            <person name="Grigoriev I.V."/>
            <person name="Debuchy R."/>
            <person name="Gladieux P."/>
            <person name="Thoren M.H."/>
            <person name="Johannesson H."/>
        </authorList>
    </citation>
    <scope>NUCLEOTIDE SEQUENCE</scope>
    <source>
        <strain evidence="2">CBS 123565</strain>
    </source>
</reference>
<feature type="compositionally biased region" description="Low complexity" evidence="1">
    <location>
        <begin position="212"/>
        <end position="223"/>
    </location>
</feature>
<dbReference type="EMBL" id="MU853443">
    <property type="protein sequence ID" value="KAK4130078.1"/>
    <property type="molecule type" value="Genomic_DNA"/>
</dbReference>
<sequence>MQRINGRTTAGRTSRLKPVEIDPLAEYGLPSKGETRLLSPKVQEAYYAKIVERYLALCTEAGDHDSLQARFARLAITPPAAASSEPSRATTNPATTLPQLLAALRKLREALVATARHDDFAAQVYLFAIRLGILAGHPETYHPALLHVLHTSAHNGPQKPTFPLTRTEHAEALTYLILDTAHRRANPAEALSLLHTHRATLLAPTLPPSPPTTTTTTTATPLPHNKRGEKLPLILKALVADNWVAWRRLKAQSDGLRARLMEFAEPEMRRHTLRAFGRAYLSVPVGVLEAQTGRGWDALRREDGVGWELEEGGRVDSCQNASTSAKGTSRNPETRMVLLTAPRKTSTTAPPEIVARRPMSASAANPSAQY</sequence>
<evidence type="ECO:0000313" key="3">
    <source>
        <dbReference type="Proteomes" id="UP001304895"/>
    </source>
</evidence>
<dbReference type="PANTHER" id="PTHR39398:SF1">
    <property type="entry name" value="CSN8_PSMD8_EIF3K DOMAIN-CONTAINING PROTEIN"/>
    <property type="match status" value="1"/>
</dbReference>
<gene>
    <name evidence="2" type="ORF">BT67DRAFT_465256</name>
</gene>
<name>A0AAN6UBP8_9PEZI</name>
<organism evidence="2 3">
    <name type="scientific">Trichocladium antarcticum</name>
    <dbReference type="NCBI Taxonomy" id="1450529"/>
    <lineage>
        <taxon>Eukaryota</taxon>
        <taxon>Fungi</taxon>
        <taxon>Dikarya</taxon>
        <taxon>Ascomycota</taxon>
        <taxon>Pezizomycotina</taxon>
        <taxon>Sordariomycetes</taxon>
        <taxon>Sordariomycetidae</taxon>
        <taxon>Sordariales</taxon>
        <taxon>Chaetomiaceae</taxon>
        <taxon>Trichocladium</taxon>
    </lineage>
</organism>
<comment type="caution">
    <text evidence="2">The sequence shown here is derived from an EMBL/GenBank/DDBJ whole genome shotgun (WGS) entry which is preliminary data.</text>
</comment>
<protein>
    <submittedName>
        <fullName evidence="2">Uncharacterized protein</fullName>
    </submittedName>
</protein>
<reference evidence="2" key="1">
    <citation type="journal article" date="2023" name="Mol. Phylogenet. Evol.">
        <title>Genome-scale phylogeny and comparative genomics of the fungal order Sordariales.</title>
        <authorList>
            <person name="Hensen N."/>
            <person name="Bonometti L."/>
            <person name="Westerberg I."/>
            <person name="Brannstrom I.O."/>
            <person name="Guillou S."/>
            <person name="Cros-Aarteil S."/>
            <person name="Calhoun S."/>
            <person name="Haridas S."/>
            <person name="Kuo A."/>
            <person name="Mondo S."/>
            <person name="Pangilinan J."/>
            <person name="Riley R."/>
            <person name="LaButti K."/>
            <person name="Andreopoulos B."/>
            <person name="Lipzen A."/>
            <person name="Chen C."/>
            <person name="Yan M."/>
            <person name="Daum C."/>
            <person name="Ng V."/>
            <person name="Clum A."/>
            <person name="Steindorff A."/>
            <person name="Ohm R.A."/>
            <person name="Martin F."/>
            <person name="Silar P."/>
            <person name="Natvig D.O."/>
            <person name="Lalanne C."/>
            <person name="Gautier V."/>
            <person name="Ament-Velasquez S.L."/>
            <person name="Kruys A."/>
            <person name="Hutchinson M.I."/>
            <person name="Powell A.J."/>
            <person name="Barry K."/>
            <person name="Miller A.N."/>
            <person name="Grigoriev I.V."/>
            <person name="Debuchy R."/>
            <person name="Gladieux P."/>
            <person name="Hiltunen Thoren M."/>
            <person name="Johannesson H."/>
        </authorList>
    </citation>
    <scope>NUCLEOTIDE SEQUENCE</scope>
    <source>
        <strain evidence="2">CBS 123565</strain>
    </source>
</reference>
<accession>A0AAN6UBP8</accession>
<dbReference type="AlphaFoldDB" id="A0AAN6UBP8"/>
<keyword evidence="3" id="KW-1185">Reference proteome</keyword>
<proteinExistence type="predicted"/>
<dbReference type="PANTHER" id="PTHR39398">
    <property type="entry name" value="YALI0F14311P"/>
    <property type="match status" value="1"/>
</dbReference>
<evidence type="ECO:0000313" key="2">
    <source>
        <dbReference type="EMBL" id="KAK4130078.1"/>
    </source>
</evidence>
<dbReference type="Proteomes" id="UP001304895">
    <property type="component" value="Unassembled WGS sequence"/>
</dbReference>
<feature type="region of interest" description="Disordered" evidence="1">
    <location>
        <begin position="203"/>
        <end position="225"/>
    </location>
</feature>
<feature type="region of interest" description="Disordered" evidence="1">
    <location>
        <begin position="339"/>
        <end position="370"/>
    </location>
</feature>